<comment type="caution">
    <text evidence="11">The sequence shown here is derived from an EMBL/GenBank/DDBJ whole genome shotgun (WGS) entry which is preliminary data.</text>
</comment>
<dbReference type="InterPro" id="IPR005814">
    <property type="entry name" value="Aminotrans_3"/>
</dbReference>
<dbReference type="InterPro" id="IPR015424">
    <property type="entry name" value="PyrdxlP-dep_Trfase"/>
</dbReference>
<dbReference type="Pfam" id="PF00202">
    <property type="entry name" value="Aminotran_3"/>
    <property type="match status" value="1"/>
</dbReference>
<evidence type="ECO:0000256" key="9">
    <source>
        <dbReference type="ARBA" id="ARBA00023244"/>
    </source>
</evidence>
<evidence type="ECO:0000256" key="7">
    <source>
        <dbReference type="ARBA" id="ARBA00022898"/>
    </source>
</evidence>
<dbReference type="Gene3D" id="3.40.640.10">
    <property type="entry name" value="Type I PLP-dependent aspartate aminotransferase-like (Major domain)"/>
    <property type="match status" value="1"/>
</dbReference>
<evidence type="ECO:0000313" key="12">
    <source>
        <dbReference type="Proteomes" id="UP000245998"/>
    </source>
</evidence>
<comment type="catalytic activity">
    <reaction evidence="1">
        <text>(S)-4-amino-5-oxopentanoate = 5-aminolevulinate</text>
        <dbReference type="Rhea" id="RHEA:14265"/>
        <dbReference type="ChEBI" id="CHEBI:57501"/>
        <dbReference type="ChEBI" id="CHEBI:356416"/>
        <dbReference type="EC" id="5.4.3.8"/>
    </reaction>
</comment>
<comment type="cofactor">
    <cofactor evidence="2">
        <name>pyridoxal 5'-phosphate</name>
        <dbReference type="ChEBI" id="CHEBI:597326"/>
    </cofactor>
</comment>
<dbReference type="AlphaFoldDB" id="A0A2U1K0Q4"/>
<dbReference type="GO" id="GO:0008483">
    <property type="term" value="F:transaminase activity"/>
    <property type="evidence" value="ECO:0007669"/>
    <property type="project" value="UniProtKB-KW"/>
</dbReference>
<dbReference type="SUPFAM" id="SSF53383">
    <property type="entry name" value="PLP-dependent transferases"/>
    <property type="match status" value="1"/>
</dbReference>
<keyword evidence="11" id="KW-0808">Transferase</keyword>
<dbReference type="PANTHER" id="PTHR43713:SF3">
    <property type="entry name" value="GLUTAMATE-1-SEMIALDEHYDE 2,1-AMINOMUTASE 1, CHLOROPLASTIC-RELATED"/>
    <property type="match status" value="1"/>
</dbReference>
<evidence type="ECO:0000313" key="11">
    <source>
        <dbReference type="EMBL" id="PWA11051.1"/>
    </source>
</evidence>
<keyword evidence="11" id="KW-0032">Aminotransferase</keyword>
<evidence type="ECO:0000256" key="6">
    <source>
        <dbReference type="ARBA" id="ARBA00022490"/>
    </source>
</evidence>
<dbReference type="RefSeq" id="WP_116554783.1">
    <property type="nucleotide sequence ID" value="NZ_QCZG01000019.1"/>
</dbReference>
<proteinExistence type="inferred from homology"/>
<evidence type="ECO:0000256" key="3">
    <source>
        <dbReference type="ARBA" id="ARBA00004819"/>
    </source>
</evidence>
<evidence type="ECO:0000256" key="10">
    <source>
        <dbReference type="RuleBase" id="RU003560"/>
    </source>
</evidence>
<dbReference type="Proteomes" id="UP000245998">
    <property type="component" value="Unassembled WGS sequence"/>
</dbReference>
<dbReference type="GO" id="GO:0030170">
    <property type="term" value="F:pyridoxal phosphate binding"/>
    <property type="evidence" value="ECO:0007669"/>
    <property type="project" value="InterPro"/>
</dbReference>
<name>A0A2U1K0Q4_9BACI</name>
<dbReference type="GO" id="GO:0042286">
    <property type="term" value="F:glutamate-1-semialdehyde 2,1-aminomutase activity"/>
    <property type="evidence" value="ECO:0007669"/>
    <property type="project" value="UniProtKB-EC"/>
</dbReference>
<evidence type="ECO:0000256" key="4">
    <source>
        <dbReference type="ARBA" id="ARBA00008981"/>
    </source>
</evidence>
<dbReference type="NCBIfam" id="NF000818">
    <property type="entry name" value="PRK00062.1"/>
    <property type="match status" value="1"/>
</dbReference>
<sequence length="465" mass="51364">MSARVMKHNFIPGRTAGSERAFQDAKEVIPGGVTANIKYFSPYPLVMEKGKGSRLLDVDGNEYIDYLLCYGALILGHGHSRVAEAVISQMNSSGTFIFGSPHQLEVEMARKLITLFPGIEMVRYTNSGLEATLLSIRLAEAYTGKRKVAKFEGHYHGGYDQMLVSVNPDAGKAGQASNPNPVPDSKGISDYHLEHTIVLPFNDLEATEKILRKHKDELSSVILEPIQGGFIPAEEKFMKGLRKITEELGILLIFDEVKTGFRLTVGGAQTIYNIKPDITALGKVLGGGFPIGAVGGKKEIMAIMSPDRGKDILTAGAKNDVKDDVMFHSGTYNGHPIVLAAGMATIEVLEEPGTMEELLRKSNNLRKELEKLYNKYNLSMKTIGMGSIFNLVFTDGPVKNYRDMAKADLELRKKIDYELLHRGIYTKPMNRYSMSVVHSRGDLQFTIDAHEKAIKKVIQKVRGLT</sequence>
<keyword evidence="6" id="KW-0963">Cytoplasm</keyword>
<keyword evidence="9" id="KW-0627">Porphyrin biosynthesis</keyword>
<keyword evidence="12" id="KW-1185">Reference proteome</keyword>
<evidence type="ECO:0000256" key="1">
    <source>
        <dbReference type="ARBA" id="ARBA00001579"/>
    </source>
</evidence>
<dbReference type="EMBL" id="QCZG01000019">
    <property type="protein sequence ID" value="PWA11051.1"/>
    <property type="molecule type" value="Genomic_DNA"/>
</dbReference>
<keyword evidence="7 10" id="KW-0663">Pyridoxal phosphate</keyword>
<evidence type="ECO:0000256" key="5">
    <source>
        <dbReference type="ARBA" id="ARBA00012143"/>
    </source>
</evidence>
<dbReference type="GO" id="GO:0006779">
    <property type="term" value="P:porphyrin-containing compound biosynthetic process"/>
    <property type="evidence" value="ECO:0007669"/>
    <property type="project" value="UniProtKB-KW"/>
</dbReference>
<protein>
    <recommendedName>
        <fullName evidence="5">glutamate-1-semialdehyde 2,1-aminomutase</fullName>
        <ecNumber evidence="5">5.4.3.8</ecNumber>
    </recommendedName>
</protein>
<organism evidence="11 12">
    <name type="scientific">Pueribacillus theae</name>
    <dbReference type="NCBI Taxonomy" id="2171751"/>
    <lineage>
        <taxon>Bacteria</taxon>
        <taxon>Bacillati</taxon>
        <taxon>Bacillota</taxon>
        <taxon>Bacilli</taxon>
        <taxon>Bacillales</taxon>
        <taxon>Bacillaceae</taxon>
        <taxon>Pueribacillus</taxon>
    </lineage>
</organism>
<keyword evidence="8" id="KW-0413">Isomerase</keyword>
<reference evidence="11 12" key="1">
    <citation type="submission" date="2018-04" db="EMBL/GenBank/DDBJ databases">
        <title>Camelliibacillus theae gen. nov., sp. nov., isolated from Pu'er tea.</title>
        <authorList>
            <person name="Niu L."/>
        </authorList>
    </citation>
    <scope>NUCLEOTIDE SEQUENCE [LARGE SCALE GENOMIC DNA]</scope>
    <source>
        <strain evidence="11 12">T8</strain>
    </source>
</reference>
<comment type="similarity">
    <text evidence="4">Belongs to the class-III pyridoxal-phosphate-dependent aminotransferase family. HemL subfamily.</text>
</comment>
<gene>
    <name evidence="11" type="ORF">DCC39_10130</name>
</gene>
<dbReference type="FunFam" id="3.40.640.10:FF:000021">
    <property type="entry name" value="Glutamate-1-semialdehyde 2,1-aminomutase"/>
    <property type="match status" value="1"/>
</dbReference>
<evidence type="ECO:0000256" key="8">
    <source>
        <dbReference type="ARBA" id="ARBA00023235"/>
    </source>
</evidence>
<dbReference type="Gene3D" id="3.90.1150.10">
    <property type="entry name" value="Aspartate Aminotransferase, domain 1"/>
    <property type="match status" value="1"/>
</dbReference>
<dbReference type="InterPro" id="IPR015422">
    <property type="entry name" value="PyrdxlP-dep_Trfase_small"/>
</dbReference>
<comment type="pathway">
    <text evidence="3">Porphyrin-containing compound metabolism; protoporphyrin-IX biosynthesis; 5-aminolevulinate from L-glutamyl-tRNA(Glu): step 2/2.</text>
</comment>
<evidence type="ECO:0000256" key="2">
    <source>
        <dbReference type="ARBA" id="ARBA00001933"/>
    </source>
</evidence>
<dbReference type="OrthoDB" id="9807885at2"/>
<dbReference type="CDD" id="cd00610">
    <property type="entry name" value="OAT_like"/>
    <property type="match status" value="1"/>
</dbReference>
<dbReference type="InterPro" id="IPR015421">
    <property type="entry name" value="PyrdxlP-dep_Trfase_major"/>
</dbReference>
<accession>A0A2U1K0Q4</accession>
<dbReference type="PANTHER" id="PTHR43713">
    <property type="entry name" value="GLUTAMATE-1-SEMIALDEHYDE 2,1-AMINOMUTASE"/>
    <property type="match status" value="1"/>
</dbReference>
<dbReference type="EC" id="5.4.3.8" evidence="5"/>